<protein>
    <recommendedName>
        <fullName evidence="4">DUF4229 domain-containing protein</fullName>
    </recommendedName>
</protein>
<evidence type="ECO:0000313" key="3">
    <source>
        <dbReference type="Proteomes" id="UP000423525"/>
    </source>
</evidence>
<gene>
    <name evidence="2" type="ORF">FRC0190_00415</name>
</gene>
<reference evidence="2 3" key="1">
    <citation type="submission" date="2019-11" db="EMBL/GenBank/DDBJ databases">
        <authorList>
            <person name="Brisse S."/>
        </authorList>
    </citation>
    <scope>NUCLEOTIDE SEQUENCE [LARGE SCALE GENOMIC DNA]</scope>
    <source>
        <strain evidence="2">FRC0190</strain>
    </source>
</reference>
<dbReference type="Pfam" id="PF14012">
    <property type="entry name" value="DUF4229"/>
    <property type="match status" value="1"/>
</dbReference>
<sequence length="117" mass="13042">MSRPMVSFSGRVLWVDDIKKPVIDPTVKSEARKAVVVYGLARFILFVVLTAVIQLIAVAIQAPVPLLISATLALIVAMPLSVFLFKGVRVRATQAVALWSEQRKAEKDWVRRELSNR</sequence>
<evidence type="ECO:0000256" key="1">
    <source>
        <dbReference type="SAM" id="Phobius"/>
    </source>
</evidence>
<accession>A0A6I8MA27</accession>
<keyword evidence="1" id="KW-0812">Transmembrane</keyword>
<organism evidence="2 3">
    <name type="scientific">Corynebacterium rouxii</name>
    <dbReference type="NCBI Taxonomy" id="2719119"/>
    <lineage>
        <taxon>Bacteria</taxon>
        <taxon>Bacillati</taxon>
        <taxon>Actinomycetota</taxon>
        <taxon>Actinomycetes</taxon>
        <taxon>Mycobacteriales</taxon>
        <taxon>Corynebacteriaceae</taxon>
        <taxon>Corynebacterium</taxon>
    </lineage>
</organism>
<dbReference type="Proteomes" id="UP000423525">
    <property type="component" value="Chromosome"/>
</dbReference>
<feature type="transmembrane region" description="Helical" evidence="1">
    <location>
        <begin position="66"/>
        <end position="85"/>
    </location>
</feature>
<dbReference type="EMBL" id="LR738855">
    <property type="protein sequence ID" value="VZH84392.1"/>
    <property type="molecule type" value="Genomic_DNA"/>
</dbReference>
<feature type="transmembrane region" description="Helical" evidence="1">
    <location>
        <begin position="35"/>
        <end position="60"/>
    </location>
</feature>
<dbReference type="AlphaFoldDB" id="A0A6I8MA27"/>
<dbReference type="InterPro" id="IPR025323">
    <property type="entry name" value="DUF4229"/>
</dbReference>
<evidence type="ECO:0000313" key="2">
    <source>
        <dbReference type="EMBL" id="VZH84392.1"/>
    </source>
</evidence>
<dbReference type="KEGG" id="crf:FRC0190_00415"/>
<proteinExistence type="predicted"/>
<keyword evidence="1" id="KW-1133">Transmembrane helix</keyword>
<evidence type="ECO:0008006" key="4">
    <source>
        <dbReference type="Google" id="ProtNLM"/>
    </source>
</evidence>
<keyword evidence="1" id="KW-0472">Membrane</keyword>
<name>A0A6I8MA27_9CORY</name>